<reference evidence="1 2" key="1">
    <citation type="journal article" date="2015" name="Proc. Natl. Acad. Sci. U.S.A.">
        <title>Expanded metabolic versatility of ubiquitous nitrite-oxidizing bacteria from the genus Nitrospira.</title>
        <authorList>
            <person name="Koch H."/>
            <person name="Lucker S."/>
            <person name="Albertsen M."/>
            <person name="Kitzinger K."/>
            <person name="Herbold C."/>
            <person name="Spieck E."/>
            <person name="Nielsen P.H."/>
            <person name="Wagner M."/>
            <person name="Daims H."/>
        </authorList>
    </citation>
    <scope>NUCLEOTIDE SEQUENCE [LARGE SCALE GENOMIC DNA]</scope>
    <source>
        <strain evidence="1 2">NSP M-1</strain>
    </source>
</reference>
<dbReference type="Proteomes" id="UP000069205">
    <property type="component" value="Chromosome"/>
</dbReference>
<dbReference type="KEGG" id="nmv:NITMOv2_1588"/>
<evidence type="ECO:0000313" key="1">
    <source>
        <dbReference type="EMBL" id="ALA58012.1"/>
    </source>
</evidence>
<dbReference type="EMBL" id="CP011801">
    <property type="protein sequence ID" value="ALA58012.1"/>
    <property type="molecule type" value="Genomic_DNA"/>
</dbReference>
<keyword evidence="2" id="KW-1185">Reference proteome</keyword>
<proteinExistence type="predicted"/>
<protein>
    <submittedName>
        <fullName evidence="1">Uncharacterized protein</fullName>
    </submittedName>
</protein>
<gene>
    <name evidence="1" type="ORF">NITMOv2_1588</name>
</gene>
<sequence>MWSTKWTPEQIAEGRRAEEQRRRVYYDALYCQQGGTLHGFWRWIKRVFQR</sequence>
<organism evidence="1 2">
    <name type="scientific">Nitrospira moscoviensis</name>
    <dbReference type="NCBI Taxonomy" id="42253"/>
    <lineage>
        <taxon>Bacteria</taxon>
        <taxon>Pseudomonadati</taxon>
        <taxon>Nitrospirota</taxon>
        <taxon>Nitrospiria</taxon>
        <taxon>Nitrospirales</taxon>
        <taxon>Nitrospiraceae</taxon>
        <taxon>Nitrospira</taxon>
    </lineage>
</organism>
<dbReference type="STRING" id="42253.NITMOv2_1588"/>
<evidence type="ECO:0000313" key="2">
    <source>
        <dbReference type="Proteomes" id="UP000069205"/>
    </source>
</evidence>
<dbReference type="AlphaFoldDB" id="A0A0K2GBP7"/>
<accession>A0A0K2GBP7</accession>
<name>A0A0K2GBP7_NITMO</name>
<dbReference type="PATRIC" id="fig|42253.5.peg.1560"/>